<proteinExistence type="predicted"/>
<organism evidence="1 2">
    <name type="scientific">Natronoglomus mannanivorans</name>
    <dbReference type="NCBI Taxonomy" id="2979990"/>
    <lineage>
        <taxon>Archaea</taxon>
        <taxon>Methanobacteriati</taxon>
        <taxon>Methanobacteriota</taxon>
        <taxon>Stenosarchaea group</taxon>
        <taxon>Halobacteria</taxon>
        <taxon>Halobacteriales</taxon>
        <taxon>Natrialbaceae</taxon>
        <taxon>Natronoglomus</taxon>
    </lineage>
</organism>
<dbReference type="AlphaFoldDB" id="A0AAP2Z1C1"/>
<evidence type="ECO:0000313" key="1">
    <source>
        <dbReference type="EMBL" id="MCU4743439.1"/>
    </source>
</evidence>
<comment type="caution">
    <text evidence="1">The sequence shown here is derived from an EMBL/GenBank/DDBJ whole genome shotgun (WGS) entry which is preliminary data.</text>
</comment>
<evidence type="ECO:0000313" key="2">
    <source>
        <dbReference type="Proteomes" id="UP001321018"/>
    </source>
</evidence>
<reference evidence="1" key="1">
    <citation type="submission" date="2022-09" db="EMBL/GenBank/DDBJ databases">
        <title>Enrichment on poylsaccharides allowed isolation of novel metabolic and taxonomic groups of Haloarchaea.</title>
        <authorList>
            <person name="Sorokin D.Y."/>
            <person name="Elcheninov A.G."/>
            <person name="Khizhniak T.V."/>
            <person name="Kolganova T.V."/>
            <person name="Kublanov I.V."/>
        </authorList>
    </citation>
    <scope>NUCLEOTIDE SEQUENCE</scope>
    <source>
        <strain evidence="1">AArc-xg1-1</strain>
    </source>
</reference>
<dbReference type="EMBL" id="JAOPKA010000015">
    <property type="protein sequence ID" value="MCU4743439.1"/>
    <property type="molecule type" value="Genomic_DNA"/>
</dbReference>
<protein>
    <submittedName>
        <fullName evidence="1">Uncharacterized protein</fullName>
    </submittedName>
</protein>
<dbReference type="Proteomes" id="UP001321018">
    <property type="component" value="Unassembled WGS sequence"/>
</dbReference>
<dbReference type="RefSeq" id="WP_338005258.1">
    <property type="nucleotide sequence ID" value="NZ_JAOPKA010000015.1"/>
</dbReference>
<sequence>MPIDIDPDAEEMFDVRELRKSGDSVVLTLTPDIIRKAEFSAGDEVKIATPFTGGEITITLAEDDDVDADAPDEAQATN</sequence>
<accession>A0AAP2Z1C1</accession>
<name>A0AAP2Z1C1_9EURY</name>
<gene>
    <name evidence="1" type="ORF">OB960_18800</name>
</gene>